<proteinExistence type="predicted"/>
<dbReference type="Proteomes" id="UP000821865">
    <property type="component" value="Chromosome 10"/>
</dbReference>
<gene>
    <name evidence="1" type="ORF">HPB49_018286</name>
</gene>
<accession>A0ACB8DQ46</accession>
<reference evidence="1" key="1">
    <citation type="submission" date="2020-05" db="EMBL/GenBank/DDBJ databases">
        <title>Large-scale comparative analyses of tick genomes elucidate their genetic diversity and vector capacities.</title>
        <authorList>
            <person name="Jia N."/>
            <person name="Wang J."/>
            <person name="Shi W."/>
            <person name="Du L."/>
            <person name="Sun Y."/>
            <person name="Zhan W."/>
            <person name="Jiang J."/>
            <person name="Wang Q."/>
            <person name="Zhang B."/>
            <person name="Ji P."/>
            <person name="Sakyi L.B."/>
            <person name="Cui X."/>
            <person name="Yuan T."/>
            <person name="Jiang B."/>
            <person name="Yang W."/>
            <person name="Lam T.T.-Y."/>
            <person name="Chang Q."/>
            <person name="Ding S."/>
            <person name="Wang X."/>
            <person name="Zhu J."/>
            <person name="Ruan X."/>
            <person name="Zhao L."/>
            <person name="Wei J."/>
            <person name="Que T."/>
            <person name="Du C."/>
            <person name="Cheng J."/>
            <person name="Dai P."/>
            <person name="Han X."/>
            <person name="Huang E."/>
            <person name="Gao Y."/>
            <person name="Liu J."/>
            <person name="Shao H."/>
            <person name="Ye R."/>
            <person name="Li L."/>
            <person name="Wei W."/>
            <person name="Wang X."/>
            <person name="Wang C."/>
            <person name="Yang T."/>
            <person name="Huo Q."/>
            <person name="Li W."/>
            <person name="Guo W."/>
            <person name="Chen H."/>
            <person name="Zhou L."/>
            <person name="Ni X."/>
            <person name="Tian J."/>
            <person name="Zhou Y."/>
            <person name="Sheng Y."/>
            <person name="Liu T."/>
            <person name="Pan Y."/>
            <person name="Xia L."/>
            <person name="Li J."/>
            <person name="Zhao F."/>
            <person name="Cao W."/>
        </authorList>
    </citation>
    <scope>NUCLEOTIDE SEQUENCE</scope>
    <source>
        <strain evidence="1">Dsil-2018</strain>
    </source>
</reference>
<keyword evidence="2" id="KW-1185">Reference proteome</keyword>
<comment type="caution">
    <text evidence="1">The sequence shown here is derived from an EMBL/GenBank/DDBJ whole genome shotgun (WGS) entry which is preliminary data.</text>
</comment>
<protein>
    <submittedName>
        <fullName evidence="1">Uncharacterized protein</fullName>
    </submittedName>
</protein>
<name>A0ACB8DQ46_DERSI</name>
<sequence>MAPHLRCWYQLKVASRLASHTLDYGKFSMSNAKVMKLERGMFGNLRFEYIQVKKSTVVQVDDGALEPSRDTLRRLEVVHCELKSFPFQNVSTFPKLESLSLQYNNLKAVPDYAFRYNPGLKKVDLSFNKIAYVGNYAFYYVPFLEELNLRNNKLKVLNNNAFAVHVKPNNDMVLDLSHNQIVLIAENAFHNENFRVLNMSHNRLRSFPEKHFRPLLVRMAVQLEGTIDVEGAVKMFSTFRAIDESKSGRHRHRTTEDILLATGVMSVKLQEEAARTLPQPAEPRSLHFINEVAFCLKKAGVRDLLTLVNDVWTSGALPKSWRHSIVVLIPKPDKKPDRMAHLFPISLTSVLCNLSERMVLARTSFHLKTIGWFHPFQTGFRSILYARQLAPPSEDHARSTS</sequence>
<organism evidence="1 2">
    <name type="scientific">Dermacentor silvarum</name>
    <name type="common">Tick</name>
    <dbReference type="NCBI Taxonomy" id="543639"/>
    <lineage>
        <taxon>Eukaryota</taxon>
        <taxon>Metazoa</taxon>
        <taxon>Ecdysozoa</taxon>
        <taxon>Arthropoda</taxon>
        <taxon>Chelicerata</taxon>
        <taxon>Arachnida</taxon>
        <taxon>Acari</taxon>
        <taxon>Parasitiformes</taxon>
        <taxon>Ixodida</taxon>
        <taxon>Ixodoidea</taxon>
        <taxon>Ixodidae</taxon>
        <taxon>Rhipicephalinae</taxon>
        <taxon>Dermacentor</taxon>
    </lineage>
</organism>
<evidence type="ECO:0000313" key="1">
    <source>
        <dbReference type="EMBL" id="KAH7974699.1"/>
    </source>
</evidence>
<evidence type="ECO:0000313" key="2">
    <source>
        <dbReference type="Proteomes" id="UP000821865"/>
    </source>
</evidence>
<dbReference type="EMBL" id="CM023479">
    <property type="protein sequence ID" value="KAH7974699.1"/>
    <property type="molecule type" value="Genomic_DNA"/>
</dbReference>